<protein>
    <recommendedName>
        <fullName evidence="1">NAD(P)-binding domain-containing protein</fullName>
    </recommendedName>
</protein>
<dbReference type="InterPro" id="IPR036291">
    <property type="entry name" value="NAD(P)-bd_dom_sf"/>
</dbReference>
<dbReference type="AlphaFoldDB" id="X0TPU2"/>
<dbReference type="Gene3D" id="3.90.25.10">
    <property type="entry name" value="UDP-galactose 4-epimerase, domain 1"/>
    <property type="match status" value="1"/>
</dbReference>
<feature type="domain" description="NAD(P)-binding" evidence="1">
    <location>
        <begin position="5"/>
        <end position="304"/>
    </location>
</feature>
<reference evidence="2" key="1">
    <citation type="journal article" date="2014" name="Front. Microbiol.">
        <title>High frequency of phylogenetically diverse reductive dehalogenase-homologous genes in deep subseafloor sedimentary metagenomes.</title>
        <authorList>
            <person name="Kawai M."/>
            <person name="Futagami T."/>
            <person name="Toyoda A."/>
            <person name="Takaki Y."/>
            <person name="Nishi S."/>
            <person name="Hori S."/>
            <person name="Arai W."/>
            <person name="Tsubouchi T."/>
            <person name="Morono Y."/>
            <person name="Uchiyama I."/>
            <person name="Ito T."/>
            <person name="Fujiyama A."/>
            <person name="Inagaki F."/>
            <person name="Takami H."/>
        </authorList>
    </citation>
    <scope>NUCLEOTIDE SEQUENCE</scope>
    <source>
        <strain evidence="2">Expedition CK06-06</strain>
    </source>
</reference>
<evidence type="ECO:0000313" key="2">
    <source>
        <dbReference type="EMBL" id="GAF78135.1"/>
    </source>
</evidence>
<gene>
    <name evidence="2" type="ORF">S01H1_03516</name>
</gene>
<accession>X0TPU2</accession>
<dbReference type="CDD" id="cd05260">
    <property type="entry name" value="GDP_MD_SDR_e"/>
    <property type="match status" value="1"/>
</dbReference>
<evidence type="ECO:0000259" key="1">
    <source>
        <dbReference type="Pfam" id="PF16363"/>
    </source>
</evidence>
<dbReference type="Pfam" id="PF16363">
    <property type="entry name" value="GDP_Man_Dehyd"/>
    <property type="match status" value="1"/>
</dbReference>
<feature type="non-terminal residue" evidence="2">
    <location>
        <position position="320"/>
    </location>
</feature>
<dbReference type="Gene3D" id="3.40.50.720">
    <property type="entry name" value="NAD(P)-binding Rossmann-like Domain"/>
    <property type="match status" value="1"/>
</dbReference>
<name>X0TPU2_9ZZZZ</name>
<comment type="caution">
    <text evidence="2">The sequence shown here is derived from an EMBL/GenBank/DDBJ whole genome shotgun (WGS) entry which is preliminary data.</text>
</comment>
<sequence>MKKCLITGCEGFIGSHLAEFLLETGIRVYGTVYQESGNIDHLKGRLTTLKCDMLDKEGMDSTIAEARPDFVFHLAAQSLPSQSWLDPEETFKINVLGTLNLLESIRKAAIDPVIEVACSSAEYGPSNEAELPIKETNRLQPSSPYGVSKLAEDMLARLYWQTYGTKMIRIRPFFIIGPRKTSDVCSDFASGIAEIEAGERDTLSVGNLETIRDFVDVRDAVRAMWLLIEKGTPGEVYNICTGKGHKIRDILDKLISLSSQPIEVHPDPRLMRPSDEPIVIGDNSKLCALGWKPQIPLEKTLSDMLGYWRGEYVQRQPGRQ</sequence>
<dbReference type="EMBL" id="BARS01001910">
    <property type="protein sequence ID" value="GAF78135.1"/>
    <property type="molecule type" value="Genomic_DNA"/>
</dbReference>
<dbReference type="PANTHER" id="PTHR43000">
    <property type="entry name" value="DTDP-D-GLUCOSE 4,6-DEHYDRATASE-RELATED"/>
    <property type="match status" value="1"/>
</dbReference>
<dbReference type="InterPro" id="IPR016040">
    <property type="entry name" value="NAD(P)-bd_dom"/>
</dbReference>
<dbReference type="SUPFAM" id="SSF51735">
    <property type="entry name" value="NAD(P)-binding Rossmann-fold domains"/>
    <property type="match status" value="1"/>
</dbReference>
<organism evidence="2">
    <name type="scientific">marine sediment metagenome</name>
    <dbReference type="NCBI Taxonomy" id="412755"/>
    <lineage>
        <taxon>unclassified sequences</taxon>
        <taxon>metagenomes</taxon>
        <taxon>ecological metagenomes</taxon>
    </lineage>
</organism>
<proteinExistence type="predicted"/>